<evidence type="ECO:0000256" key="3">
    <source>
        <dbReference type="ARBA" id="ARBA00023163"/>
    </source>
</evidence>
<dbReference type="Proteomes" id="UP000789325">
    <property type="component" value="Unassembled WGS sequence"/>
</dbReference>
<feature type="transmembrane region" description="Helical" evidence="4">
    <location>
        <begin position="302"/>
        <end position="319"/>
    </location>
</feature>
<feature type="transmembrane region" description="Helical" evidence="4">
    <location>
        <begin position="262"/>
        <end position="282"/>
    </location>
</feature>
<dbReference type="GO" id="GO:0006355">
    <property type="term" value="P:regulation of DNA-templated transcription"/>
    <property type="evidence" value="ECO:0007669"/>
    <property type="project" value="InterPro"/>
</dbReference>
<keyword evidence="4" id="KW-0472">Membrane</keyword>
<feature type="transmembrane region" description="Helical" evidence="4">
    <location>
        <begin position="212"/>
        <end position="231"/>
    </location>
</feature>
<gene>
    <name evidence="6" type="ORF">K8V16_11295</name>
</gene>
<evidence type="ECO:0000313" key="6">
    <source>
        <dbReference type="EMBL" id="HJH44363.1"/>
    </source>
</evidence>
<keyword evidence="1" id="KW-0805">Transcription regulation</keyword>
<organism evidence="6 7">
    <name type="scientific">Rubneribacter badeniensis</name>
    <dbReference type="NCBI Taxonomy" id="2070688"/>
    <lineage>
        <taxon>Bacteria</taxon>
        <taxon>Bacillati</taxon>
        <taxon>Actinomycetota</taxon>
        <taxon>Coriobacteriia</taxon>
        <taxon>Eggerthellales</taxon>
        <taxon>Eggerthellaceae</taxon>
        <taxon>Rubneribacter</taxon>
    </lineage>
</organism>
<dbReference type="PANTHER" id="PTHR44688">
    <property type="entry name" value="DNA-BINDING TRANSCRIPTIONAL ACTIVATOR DEVR_DOSR"/>
    <property type="match status" value="1"/>
</dbReference>
<proteinExistence type="predicted"/>
<keyword evidence="3" id="KW-0804">Transcription</keyword>
<evidence type="ECO:0000313" key="7">
    <source>
        <dbReference type="Proteomes" id="UP000789325"/>
    </source>
</evidence>
<dbReference type="EMBL" id="DYZL01000226">
    <property type="protein sequence ID" value="HJH44363.1"/>
    <property type="molecule type" value="Genomic_DNA"/>
</dbReference>
<feature type="transmembrane region" description="Helical" evidence="4">
    <location>
        <begin position="23"/>
        <end position="45"/>
    </location>
</feature>
<feature type="transmembrane region" description="Helical" evidence="4">
    <location>
        <begin position="116"/>
        <end position="136"/>
    </location>
</feature>
<accession>A0A9D2VMD7</accession>
<dbReference type="SMART" id="SM00421">
    <property type="entry name" value="HTH_LUXR"/>
    <property type="match status" value="1"/>
</dbReference>
<dbReference type="Pfam" id="PF00196">
    <property type="entry name" value="GerE"/>
    <property type="match status" value="1"/>
</dbReference>
<feature type="transmembrane region" description="Helical" evidence="4">
    <location>
        <begin position="181"/>
        <end position="200"/>
    </location>
</feature>
<dbReference type="PROSITE" id="PS50043">
    <property type="entry name" value="HTH_LUXR_2"/>
    <property type="match status" value="1"/>
</dbReference>
<feature type="transmembrane region" description="Helical" evidence="4">
    <location>
        <begin position="156"/>
        <end position="175"/>
    </location>
</feature>
<dbReference type="AlphaFoldDB" id="A0A9D2VMD7"/>
<dbReference type="InterPro" id="IPR000792">
    <property type="entry name" value="Tscrpt_reg_LuxR_C"/>
</dbReference>
<comment type="caution">
    <text evidence="6">The sequence shown here is derived from an EMBL/GenBank/DDBJ whole genome shotgun (WGS) entry which is preliminary data.</text>
</comment>
<dbReference type="GO" id="GO:0003677">
    <property type="term" value="F:DNA binding"/>
    <property type="evidence" value="ECO:0007669"/>
    <property type="project" value="UniProtKB-KW"/>
</dbReference>
<dbReference type="Gene3D" id="1.10.10.10">
    <property type="entry name" value="Winged helix-like DNA-binding domain superfamily/Winged helix DNA-binding domain"/>
    <property type="match status" value="1"/>
</dbReference>
<evidence type="ECO:0000256" key="4">
    <source>
        <dbReference type="SAM" id="Phobius"/>
    </source>
</evidence>
<dbReference type="InterPro" id="IPR036388">
    <property type="entry name" value="WH-like_DNA-bd_sf"/>
</dbReference>
<evidence type="ECO:0000256" key="2">
    <source>
        <dbReference type="ARBA" id="ARBA00023125"/>
    </source>
</evidence>
<feature type="domain" description="HTH luxR-type" evidence="5">
    <location>
        <begin position="353"/>
        <end position="418"/>
    </location>
</feature>
<sequence length="425" mass="46249">MLPIFVVLVVGARALTPLFERRALMIAAPLLMVVSVVLFEASNLAGLGANKLWDGAFWPLVAVSAFTAGAGAALSILMWAELQSCFNSLQIVLYVSGAFFLGSVIGWMTFGMDESRLVVALLALPVLSFACLKLGFSKIPSDDLPKRTWGKLRFPWKLVIVLGVYEFVLGVKQGASFESDLFAFGVMLASAILFVVVYFFSHRFDFTRIYRTPIVLMVCGLLVALLAFSSNSMVSDVLVSAGYALMFLMLTVLLCDIAHRYGVSAVLLCGIEELVMFTSAAGHLTAAGMEGGMLPVNVDDPAVSVALVMLVVVASMVLLSEREYSRWGASFFGAGRLAFDGDERGRFVQRCAEIEERCGLSPREKEVFQLLAEGKNAAAIERELYIANGTLKSHTRRIYQKLGIHSRDELRALVHGEGSIRKGQG</sequence>
<protein>
    <submittedName>
        <fullName evidence="6">Helix-turn-helix transcriptional regulator</fullName>
    </submittedName>
</protein>
<reference evidence="6" key="1">
    <citation type="journal article" date="2021" name="PeerJ">
        <title>Extensive microbial diversity within the chicken gut microbiome revealed by metagenomics and culture.</title>
        <authorList>
            <person name="Gilroy R."/>
            <person name="Ravi A."/>
            <person name="Getino M."/>
            <person name="Pursley I."/>
            <person name="Horton D.L."/>
            <person name="Alikhan N.F."/>
            <person name="Baker D."/>
            <person name="Gharbi K."/>
            <person name="Hall N."/>
            <person name="Watson M."/>
            <person name="Adriaenssens E.M."/>
            <person name="Foster-Nyarko E."/>
            <person name="Jarju S."/>
            <person name="Secka A."/>
            <person name="Antonio M."/>
            <person name="Oren A."/>
            <person name="Chaudhuri R.R."/>
            <person name="La Ragione R."/>
            <person name="Hildebrand F."/>
            <person name="Pallen M.J."/>
        </authorList>
    </citation>
    <scope>NUCLEOTIDE SEQUENCE</scope>
    <source>
        <strain evidence="6">USAMLcec12-2067</strain>
    </source>
</reference>
<name>A0A9D2VMD7_9ACTN</name>
<keyword evidence="2" id="KW-0238">DNA-binding</keyword>
<evidence type="ECO:0000256" key="1">
    <source>
        <dbReference type="ARBA" id="ARBA00023015"/>
    </source>
</evidence>
<evidence type="ECO:0000259" key="5">
    <source>
        <dbReference type="PROSITE" id="PS50043"/>
    </source>
</evidence>
<feature type="transmembrane region" description="Helical" evidence="4">
    <location>
        <begin position="57"/>
        <end position="79"/>
    </location>
</feature>
<dbReference type="PANTHER" id="PTHR44688:SF16">
    <property type="entry name" value="DNA-BINDING TRANSCRIPTIONAL ACTIVATOR DEVR_DOSR"/>
    <property type="match status" value="1"/>
</dbReference>
<feature type="transmembrane region" description="Helical" evidence="4">
    <location>
        <begin position="91"/>
        <end position="110"/>
    </location>
</feature>
<dbReference type="SUPFAM" id="SSF46894">
    <property type="entry name" value="C-terminal effector domain of the bipartite response regulators"/>
    <property type="match status" value="1"/>
</dbReference>
<dbReference type="PRINTS" id="PR00038">
    <property type="entry name" value="HTHLUXR"/>
</dbReference>
<feature type="transmembrane region" description="Helical" evidence="4">
    <location>
        <begin position="237"/>
        <end position="255"/>
    </location>
</feature>
<dbReference type="CDD" id="cd06170">
    <property type="entry name" value="LuxR_C_like"/>
    <property type="match status" value="1"/>
</dbReference>
<dbReference type="InterPro" id="IPR016032">
    <property type="entry name" value="Sig_transdc_resp-reg_C-effctor"/>
</dbReference>
<keyword evidence="4" id="KW-1133">Transmembrane helix</keyword>
<keyword evidence="4" id="KW-0812">Transmembrane</keyword>
<reference evidence="6" key="2">
    <citation type="submission" date="2021-09" db="EMBL/GenBank/DDBJ databases">
        <authorList>
            <person name="Gilroy R."/>
        </authorList>
    </citation>
    <scope>NUCLEOTIDE SEQUENCE</scope>
    <source>
        <strain evidence="6">USAMLcec12-2067</strain>
    </source>
</reference>